<evidence type="ECO:0000313" key="2">
    <source>
        <dbReference type="EMBL" id="KLK89901.1"/>
    </source>
</evidence>
<dbReference type="Pfam" id="PF13751">
    <property type="entry name" value="DDE_Tnp_1_6"/>
    <property type="match status" value="1"/>
</dbReference>
<name>A0A0H1R527_9HYPH</name>
<dbReference type="PANTHER" id="PTHR33803">
    <property type="entry name" value="IS1478 TRANSPOSASE"/>
    <property type="match status" value="1"/>
</dbReference>
<accession>A0A0H1R527</accession>
<keyword evidence="3" id="KW-1185">Reference proteome</keyword>
<reference evidence="2 3" key="1">
    <citation type="submission" date="2015-05" db="EMBL/GenBank/DDBJ databases">
        <title>Draft genome sequence of Microvirga vignae strain BR3299, a novel nitrogen fixing bacteria isolated from Brazil semi-aired region.</title>
        <authorList>
            <person name="Zilli J.E."/>
            <person name="Passos S.R."/>
            <person name="Leite J."/>
            <person name="Baldani J.I."/>
            <person name="Xavier G.R."/>
            <person name="Rumjaneck N.G."/>
            <person name="Simoes-Araujo J.L."/>
        </authorList>
    </citation>
    <scope>NUCLEOTIDE SEQUENCE [LARGE SCALE GENOMIC DNA]</scope>
    <source>
        <strain evidence="2 3">BR3299</strain>
    </source>
</reference>
<dbReference type="InterPro" id="IPR025668">
    <property type="entry name" value="Tnp_DDE_dom"/>
</dbReference>
<gene>
    <name evidence="2" type="ORF">AA309_28775</name>
</gene>
<dbReference type="AlphaFoldDB" id="A0A0H1R527"/>
<evidence type="ECO:0000259" key="1">
    <source>
        <dbReference type="Pfam" id="PF13751"/>
    </source>
</evidence>
<evidence type="ECO:0000313" key="3">
    <source>
        <dbReference type="Proteomes" id="UP000035489"/>
    </source>
</evidence>
<dbReference type="Proteomes" id="UP000035489">
    <property type="component" value="Unassembled WGS sequence"/>
</dbReference>
<dbReference type="PATRIC" id="fig|1225564.3.peg.406"/>
<sequence length="202" mass="22379">MSKALEGNPYDGHTLTATLDQVIAVSGVEPDRLYVDSGYCGHDYVRKERVFIARQRRGLTPTIRRELRRRSAIEPMIGHMKADGRLGRNHLLGSAGDAMNALLVAAGHNLRLILNQAQACCCWVRCSPGQLIRATGYFSGRLKSSASRVQPHYSGPTTYAMPRSTDHDLAKQITTCLTDEFHVDKSRILDFQPLRLSGEATV</sequence>
<dbReference type="EMBL" id="LCYG01000112">
    <property type="protein sequence ID" value="KLK89901.1"/>
    <property type="molecule type" value="Genomic_DNA"/>
</dbReference>
<proteinExistence type="predicted"/>
<dbReference type="PANTHER" id="PTHR33803:SF3">
    <property type="entry name" value="BLL1974 PROTEIN"/>
    <property type="match status" value="1"/>
</dbReference>
<feature type="domain" description="Transposase DDE" evidence="1">
    <location>
        <begin position="54"/>
        <end position="111"/>
    </location>
</feature>
<protein>
    <recommendedName>
        <fullName evidence="1">Transposase DDE domain-containing protein</fullName>
    </recommendedName>
</protein>
<organism evidence="2 3">
    <name type="scientific">Microvirga vignae</name>
    <dbReference type="NCBI Taxonomy" id="1225564"/>
    <lineage>
        <taxon>Bacteria</taxon>
        <taxon>Pseudomonadati</taxon>
        <taxon>Pseudomonadota</taxon>
        <taxon>Alphaproteobacteria</taxon>
        <taxon>Hyphomicrobiales</taxon>
        <taxon>Methylobacteriaceae</taxon>
        <taxon>Microvirga</taxon>
    </lineage>
</organism>
<comment type="caution">
    <text evidence="2">The sequence shown here is derived from an EMBL/GenBank/DDBJ whole genome shotgun (WGS) entry which is preliminary data.</text>
</comment>
<dbReference type="STRING" id="1225564.AA309_28775"/>